<reference evidence="1 2" key="1">
    <citation type="journal article" date="2016" name="Sci. Rep.">
        <title>The genome sequence of the outbreeding globe artichoke constructed de novo incorporating a phase-aware low-pass sequencing strategy of F1 progeny.</title>
        <authorList>
            <person name="Scaglione D."/>
            <person name="Reyes-Chin-Wo S."/>
            <person name="Acquadro A."/>
            <person name="Froenicke L."/>
            <person name="Portis E."/>
            <person name="Beitel C."/>
            <person name="Tirone M."/>
            <person name="Mauro R."/>
            <person name="Lo Monaco A."/>
            <person name="Mauromicale G."/>
            <person name="Faccioli P."/>
            <person name="Cattivelli L."/>
            <person name="Rieseberg L."/>
            <person name="Michelmore R."/>
            <person name="Lanteri S."/>
        </authorList>
    </citation>
    <scope>NUCLEOTIDE SEQUENCE [LARGE SCALE GENOMIC DNA]</scope>
    <source>
        <strain evidence="1">2C</strain>
    </source>
</reference>
<sequence length="78" mass="8782">MDMGNGTLVSSFLCNIGISRYEGNPYLPFGCKLNKVCASCKDGEYCDYTINYDGEGFNFTCIEGYKYYKFQIKPGVIL</sequence>
<evidence type="ECO:0000313" key="1">
    <source>
        <dbReference type="EMBL" id="KVF40326.1"/>
    </source>
</evidence>
<organism evidence="1 2">
    <name type="scientific">Cynara cardunculus var. scolymus</name>
    <name type="common">Globe artichoke</name>
    <name type="synonym">Cynara scolymus</name>
    <dbReference type="NCBI Taxonomy" id="59895"/>
    <lineage>
        <taxon>Eukaryota</taxon>
        <taxon>Viridiplantae</taxon>
        <taxon>Streptophyta</taxon>
        <taxon>Embryophyta</taxon>
        <taxon>Tracheophyta</taxon>
        <taxon>Spermatophyta</taxon>
        <taxon>Magnoliopsida</taxon>
        <taxon>eudicotyledons</taxon>
        <taxon>Gunneridae</taxon>
        <taxon>Pentapetalae</taxon>
        <taxon>asterids</taxon>
        <taxon>campanulids</taxon>
        <taxon>Asterales</taxon>
        <taxon>Asteraceae</taxon>
        <taxon>Carduoideae</taxon>
        <taxon>Cardueae</taxon>
        <taxon>Carduinae</taxon>
        <taxon>Cynara</taxon>
    </lineage>
</organism>
<proteinExistence type="predicted"/>
<dbReference type="EMBL" id="LEKV01009459">
    <property type="protein sequence ID" value="KVF40326.1"/>
    <property type="molecule type" value="Genomic_DNA"/>
</dbReference>
<dbReference type="Gramene" id="KVF40326">
    <property type="protein sequence ID" value="KVF40326"/>
    <property type="gene ID" value="Ccrd_026773"/>
</dbReference>
<dbReference type="Proteomes" id="UP000243975">
    <property type="component" value="Unassembled WGS sequence"/>
</dbReference>
<evidence type="ECO:0000313" key="2">
    <source>
        <dbReference type="Proteomes" id="UP000243975"/>
    </source>
</evidence>
<gene>
    <name evidence="1" type="ORF">Ccrd_026773</name>
</gene>
<protein>
    <submittedName>
        <fullName evidence="1">Uncharacterized protein</fullName>
    </submittedName>
</protein>
<keyword evidence="2" id="KW-1185">Reference proteome</keyword>
<name>A0A103JWX5_CYNCS</name>
<feature type="non-terminal residue" evidence="1">
    <location>
        <position position="78"/>
    </location>
</feature>
<dbReference type="AlphaFoldDB" id="A0A103JWX5"/>
<comment type="caution">
    <text evidence="1">The sequence shown here is derived from an EMBL/GenBank/DDBJ whole genome shotgun (WGS) entry which is preliminary data.</text>
</comment>
<accession>A0A103JWX5</accession>